<keyword evidence="4 6" id="KW-1133">Transmembrane helix</keyword>
<dbReference type="Pfam" id="PF02687">
    <property type="entry name" value="FtsX"/>
    <property type="match status" value="2"/>
</dbReference>
<dbReference type="InterPro" id="IPR050250">
    <property type="entry name" value="Macrolide_Exporter_MacB"/>
</dbReference>
<protein>
    <submittedName>
        <fullName evidence="9">FtsX-like permease family protein</fullName>
    </submittedName>
</protein>
<accession>A0A7K1SFM6</accession>
<evidence type="ECO:0000313" key="10">
    <source>
        <dbReference type="Proteomes" id="UP000436006"/>
    </source>
</evidence>
<feature type="transmembrane region" description="Helical" evidence="6">
    <location>
        <begin position="739"/>
        <end position="759"/>
    </location>
</feature>
<feature type="domain" description="ABC3 transporter permease C-terminal" evidence="7">
    <location>
        <begin position="690"/>
        <end position="803"/>
    </location>
</feature>
<dbReference type="EMBL" id="WPIN01000008">
    <property type="protein sequence ID" value="MVM32553.1"/>
    <property type="molecule type" value="Genomic_DNA"/>
</dbReference>
<dbReference type="PANTHER" id="PTHR30572">
    <property type="entry name" value="MEMBRANE COMPONENT OF TRANSPORTER-RELATED"/>
    <property type="match status" value="1"/>
</dbReference>
<feature type="transmembrane region" description="Helical" evidence="6">
    <location>
        <begin position="771"/>
        <end position="791"/>
    </location>
</feature>
<name>A0A7K1SFM6_9BACT</name>
<dbReference type="InterPro" id="IPR025857">
    <property type="entry name" value="MacB_PCD"/>
</dbReference>
<evidence type="ECO:0000259" key="7">
    <source>
        <dbReference type="Pfam" id="PF02687"/>
    </source>
</evidence>
<feature type="transmembrane region" description="Helical" evidence="6">
    <location>
        <begin position="292"/>
        <end position="312"/>
    </location>
</feature>
<gene>
    <name evidence="9" type="ORF">GO755_21110</name>
</gene>
<evidence type="ECO:0000259" key="8">
    <source>
        <dbReference type="Pfam" id="PF12704"/>
    </source>
</evidence>
<organism evidence="9 10">
    <name type="scientific">Spirosoma arboris</name>
    <dbReference type="NCBI Taxonomy" id="2682092"/>
    <lineage>
        <taxon>Bacteria</taxon>
        <taxon>Pseudomonadati</taxon>
        <taxon>Bacteroidota</taxon>
        <taxon>Cytophagia</taxon>
        <taxon>Cytophagales</taxon>
        <taxon>Cytophagaceae</taxon>
        <taxon>Spirosoma</taxon>
    </lineage>
</organism>
<dbReference type="Proteomes" id="UP000436006">
    <property type="component" value="Unassembled WGS sequence"/>
</dbReference>
<evidence type="ECO:0000256" key="3">
    <source>
        <dbReference type="ARBA" id="ARBA00022692"/>
    </source>
</evidence>
<feature type="domain" description="MacB-like periplasmic core" evidence="8">
    <location>
        <begin position="20"/>
        <end position="236"/>
    </location>
</feature>
<feature type="domain" description="MacB-like periplasmic core" evidence="8">
    <location>
        <begin position="443"/>
        <end position="652"/>
    </location>
</feature>
<feature type="transmembrane region" description="Helical" evidence="6">
    <location>
        <begin position="388"/>
        <end position="411"/>
    </location>
</feature>
<feature type="transmembrane region" description="Helical" evidence="6">
    <location>
        <begin position="432"/>
        <end position="454"/>
    </location>
</feature>
<keyword evidence="3 6" id="KW-0812">Transmembrane</keyword>
<proteinExistence type="predicted"/>
<keyword evidence="10" id="KW-1185">Reference proteome</keyword>
<feature type="domain" description="ABC3 transporter permease C-terminal" evidence="7">
    <location>
        <begin position="298"/>
        <end position="414"/>
    </location>
</feature>
<dbReference type="PANTHER" id="PTHR30572:SF18">
    <property type="entry name" value="ABC-TYPE MACROLIDE FAMILY EXPORT SYSTEM PERMEASE COMPONENT 2"/>
    <property type="match status" value="1"/>
</dbReference>
<sequence>MLRNYFKIAFRNLSQSKGYSALTIFGLALGLAVSLLSILYVADELSYDRYHEKVDRIYRINSDISFSLKGIQTARSPTPMGQTLKRDFPEVEEATRLGKYGSHLVKSDHTIIRENGVLYADSTVFDVFTLPMLAGNPKKALTEPQSVVITARTATKYFGTTDALNRVLVFDDNDVRRVTGVIEDLPAQSHVQGDFILPLHETKDAKVNKWGNHIFNTYVLLRPGTNPQLVEAKFERILQTYVDPALQRFFNTTLAETRKAGNYFNYSLMPLTRIHLYSDRDGELSPNNSIEYVYLFLVIALFILLIAVFNFINLTTARSAKRAREVGVRKVAGSTRAELVLQFLSESLLTTFFALLVGIGLVYFLLPMFNTLAAKNLTFNQLIEAPSILYLLAGSGAIGILAGLYPALYLSSFKPITALKGKLWVMPGRQSLRNYLVVFQFSLSVLLIIGTLLINQQMQYIQTKKLGFNKEQVVVINTAQSTEQEVTTFKHEVLRSPAIKTGTVSGFLPVTSNRWNDMWYAENETDQKQSVGMEEWQVDPDYIATLGMQLLKGRNFTAGRLADKQAVIINESAAKRFGYQNPVGKSIHLTGGEKLTIIGVVKDFHYESLRNTIEPLGLVVDASMLGGHIEPYLSAVSFRLNTTDVASALATIEKTWKQIAPDRPFAYSFLNDDFDAMYRAEQRTEQLFMAFAVIAILIACLGLFGLSAFAAEQRQKEIGVRKVLGASIPGIVALLSKDFLKPVLIAIVIASPIAWWATHTWLQDFAYKVDIGWWVFALAGILSIGIALLTVSFQSVKAALMNPVKSLRNE</sequence>
<evidence type="ECO:0000256" key="5">
    <source>
        <dbReference type="ARBA" id="ARBA00023136"/>
    </source>
</evidence>
<evidence type="ECO:0000256" key="2">
    <source>
        <dbReference type="ARBA" id="ARBA00022475"/>
    </source>
</evidence>
<dbReference type="InterPro" id="IPR003838">
    <property type="entry name" value="ABC3_permease_C"/>
</dbReference>
<comment type="subcellular location">
    <subcellularLocation>
        <location evidence="1">Cell membrane</location>
        <topology evidence="1">Multi-pass membrane protein</topology>
    </subcellularLocation>
</comment>
<keyword evidence="5 6" id="KW-0472">Membrane</keyword>
<evidence type="ECO:0000256" key="4">
    <source>
        <dbReference type="ARBA" id="ARBA00022989"/>
    </source>
</evidence>
<keyword evidence="2" id="KW-1003">Cell membrane</keyword>
<comment type="caution">
    <text evidence="9">The sequence shown here is derived from an EMBL/GenBank/DDBJ whole genome shotgun (WGS) entry which is preliminary data.</text>
</comment>
<feature type="transmembrane region" description="Helical" evidence="6">
    <location>
        <begin position="21"/>
        <end position="42"/>
    </location>
</feature>
<evidence type="ECO:0000313" key="9">
    <source>
        <dbReference type="EMBL" id="MVM32553.1"/>
    </source>
</evidence>
<dbReference type="GO" id="GO:0022857">
    <property type="term" value="F:transmembrane transporter activity"/>
    <property type="evidence" value="ECO:0007669"/>
    <property type="project" value="TreeGrafter"/>
</dbReference>
<dbReference type="GO" id="GO:0005886">
    <property type="term" value="C:plasma membrane"/>
    <property type="evidence" value="ECO:0007669"/>
    <property type="project" value="UniProtKB-SubCell"/>
</dbReference>
<dbReference type="Pfam" id="PF12704">
    <property type="entry name" value="MacB_PCD"/>
    <property type="match status" value="2"/>
</dbReference>
<reference evidence="9 10" key="1">
    <citation type="submission" date="2019-12" db="EMBL/GenBank/DDBJ databases">
        <title>Spirosoma sp. HMF4905 genome sequencing and assembly.</title>
        <authorList>
            <person name="Kang H."/>
            <person name="Cha I."/>
            <person name="Kim H."/>
            <person name="Joh K."/>
        </authorList>
    </citation>
    <scope>NUCLEOTIDE SEQUENCE [LARGE SCALE GENOMIC DNA]</scope>
    <source>
        <strain evidence="9 10">HMF4905</strain>
    </source>
</reference>
<evidence type="ECO:0000256" key="1">
    <source>
        <dbReference type="ARBA" id="ARBA00004651"/>
    </source>
</evidence>
<dbReference type="AlphaFoldDB" id="A0A7K1SFM6"/>
<evidence type="ECO:0000256" key="6">
    <source>
        <dbReference type="SAM" id="Phobius"/>
    </source>
</evidence>
<feature type="transmembrane region" description="Helical" evidence="6">
    <location>
        <begin position="348"/>
        <end position="368"/>
    </location>
</feature>
<feature type="transmembrane region" description="Helical" evidence="6">
    <location>
        <begin position="687"/>
        <end position="711"/>
    </location>
</feature>